<comment type="caution">
    <text evidence="2">The sequence shown here is derived from an EMBL/GenBank/DDBJ whole genome shotgun (WGS) entry which is preliminary data.</text>
</comment>
<dbReference type="PROSITE" id="PS51186">
    <property type="entry name" value="GNAT"/>
    <property type="match status" value="1"/>
</dbReference>
<dbReference type="GO" id="GO:0016747">
    <property type="term" value="F:acyltransferase activity, transferring groups other than amino-acyl groups"/>
    <property type="evidence" value="ECO:0007669"/>
    <property type="project" value="InterPro"/>
</dbReference>
<dbReference type="CDD" id="cd04301">
    <property type="entry name" value="NAT_SF"/>
    <property type="match status" value="1"/>
</dbReference>
<gene>
    <name evidence="2" type="ORF">E3O19_09810</name>
</gene>
<dbReference type="RefSeq" id="WP_134567126.1">
    <property type="nucleotide sequence ID" value="NZ_SOFP01000046.1"/>
</dbReference>
<sequence>MVAPDARGQGVGRTLGVHVVDVARSRRHRAIHHPAQCRRRNARACGLWHGLGCEVIGTVPGAFEPDPAAARPL</sequence>
<evidence type="ECO:0000313" key="2">
    <source>
        <dbReference type="EMBL" id="TFC15389.1"/>
    </source>
</evidence>
<evidence type="ECO:0000313" key="3">
    <source>
        <dbReference type="Proteomes" id="UP000298412"/>
    </source>
</evidence>
<dbReference type="Proteomes" id="UP000298412">
    <property type="component" value="Unassembled WGS sequence"/>
</dbReference>
<feature type="domain" description="N-acetyltransferase" evidence="1">
    <location>
        <begin position="1"/>
        <end position="73"/>
    </location>
</feature>
<reference evidence="2 3" key="1">
    <citation type="submission" date="2019-03" db="EMBL/GenBank/DDBJ databases">
        <title>Genomics of glacier-inhabiting Cryobacterium strains.</title>
        <authorList>
            <person name="Liu Q."/>
            <person name="Xin Y.-H."/>
        </authorList>
    </citation>
    <scope>NUCLEOTIDE SEQUENCE [LARGE SCALE GENOMIC DNA]</scope>
    <source>
        <strain evidence="2 3">MDT1-3</strain>
    </source>
</reference>
<dbReference type="InterPro" id="IPR016181">
    <property type="entry name" value="Acyl_CoA_acyltransferase"/>
</dbReference>
<proteinExistence type="predicted"/>
<protein>
    <recommendedName>
        <fullName evidence="1">N-acetyltransferase domain-containing protein</fullName>
    </recommendedName>
</protein>
<dbReference type="SUPFAM" id="SSF55729">
    <property type="entry name" value="Acyl-CoA N-acyltransferases (Nat)"/>
    <property type="match status" value="1"/>
</dbReference>
<dbReference type="EMBL" id="SOFP01000046">
    <property type="protein sequence ID" value="TFC15389.1"/>
    <property type="molecule type" value="Genomic_DNA"/>
</dbReference>
<dbReference type="Pfam" id="PF00583">
    <property type="entry name" value="Acetyltransf_1"/>
    <property type="match status" value="1"/>
</dbReference>
<evidence type="ECO:0000259" key="1">
    <source>
        <dbReference type="PROSITE" id="PS51186"/>
    </source>
</evidence>
<keyword evidence="3" id="KW-1185">Reference proteome</keyword>
<dbReference type="Gene3D" id="3.40.630.30">
    <property type="match status" value="1"/>
</dbReference>
<organism evidence="2 3">
    <name type="scientific">Cryobacterium algoritolerans</name>
    <dbReference type="NCBI Taxonomy" id="1259184"/>
    <lineage>
        <taxon>Bacteria</taxon>
        <taxon>Bacillati</taxon>
        <taxon>Actinomycetota</taxon>
        <taxon>Actinomycetes</taxon>
        <taxon>Micrococcales</taxon>
        <taxon>Microbacteriaceae</taxon>
        <taxon>Cryobacterium</taxon>
    </lineage>
</organism>
<name>A0A4V3IEY5_9MICO</name>
<dbReference type="AlphaFoldDB" id="A0A4V3IEY5"/>
<dbReference type="OrthoDB" id="9788300at2"/>
<accession>A0A4V3IEY5</accession>
<dbReference type="InterPro" id="IPR000182">
    <property type="entry name" value="GNAT_dom"/>
</dbReference>